<dbReference type="Proteomes" id="UP000009168">
    <property type="component" value="Unassembled WGS sequence"/>
</dbReference>
<accession>I7MLZ9</accession>
<dbReference type="KEGG" id="tet:TTHERM_00474580"/>
<protein>
    <submittedName>
        <fullName evidence="1">Uncharacterized protein</fullName>
    </submittedName>
</protein>
<dbReference type="EMBL" id="GG662472">
    <property type="protein sequence ID" value="EAS03697.2"/>
    <property type="molecule type" value="Genomic_DNA"/>
</dbReference>
<reference evidence="2" key="1">
    <citation type="journal article" date="2006" name="PLoS Biol.">
        <title>Macronuclear genome sequence of the ciliate Tetrahymena thermophila, a model eukaryote.</title>
        <authorList>
            <person name="Eisen J.A."/>
            <person name="Coyne R.S."/>
            <person name="Wu M."/>
            <person name="Wu D."/>
            <person name="Thiagarajan M."/>
            <person name="Wortman J.R."/>
            <person name="Badger J.H."/>
            <person name="Ren Q."/>
            <person name="Amedeo P."/>
            <person name="Jones K.M."/>
            <person name="Tallon L.J."/>
            <person name="Delcher A.L."/>
            <person name="Salzberg S.L."/>
            <person name="Silva J.C."/>
            <person name="Haas B.J."/>
            <person name="Majoros W.H."/>
            <person name="Farzad M."/>
            <person name="Carlton J.M."/>
            <person name="Smith R.K. Jr."/>
            <person name="Garg J."/>
            <person name="Pearlman R.E."/>
            <person name="Karrer K.M."/>
            <person name="Sun L."/>
            <person name="Manning G."/>
            <person name="Elde N.C."/>
            <person name="Turkewitz A.P."/>
            <person name="Asai D.J."/>
            <person name="Wilkes D.E."/>
            <person name="Wang Y."/>
            <person name="Cai H."/>
            <person name="Collins K."/>
            <person name="Stewart B.A."/>
            <person name="Lee S.R."/>
            <person name="Wilamowska K."/>
            <person name="Weinberg Z."/>
            <person name="Ruzzo W.L."/>
            <person name="Wloga D."/>
            <person name="Gaertig J."/>
            <person name="Frankel J."/>
            <person name="Tsao C.-C."/>
            <person name="Gorovsky M.A."/>
            <person name="Keeling P.J."/>
            <person name="Waller R.F."/>
            <person name="Patron N.J."/>
            <person name="Cherry J.M."/>
            <person name="Stover N.A."/>
            <person name="Krieger C.J."/>
            <person name="del Toro C."/>
            <person name="Ryder H.F."/>
            <person name="Williamson S.C."/>
            <person name="Barbeau R.A."/>
            <person name="Hamilton E.P."/>
            <person name="Orias E."/>
        </authorList>
    </citation>
    <scope>NUCLEOTIDE SEQUENCE [LARGE SCALE GENOMIC DNA]</scope>
    <source>
        <strain evidence="2">SB210</strain>
    </source>
</reference>
<proteinExistence type="predicted"/>
<dbReference type="RefSeq" id="XP_001023942.2">
    <property type="nucleotide sequence ID" value="XM_001023942.2"/>
</dbReference>
<dbReference type="GeneID" id="7844286"/>
<sequence length="492" mass="58063">MSGKEMNKKNIKCIFLVTDCPKNGKNISFVYPDSTQVQNHLKIAEKEFSLQNLQSCIQTMIQNFLDSTQFIGMIDKQDFQGFKEDFLKNFFSPKNCSISNELIIENQVYISSSALIPQQEQLDDLKESSESIQVEGFTIVIICNDISPNYIKFYKKVLCFFTRAIELEEKRKNILGKMLYNLYKSNEDFIQICKSQSEQKNVSIYKNRDDGNKNQVQIQDDIAAQLQEHRKTLIEQLDLYKSFKKLYDSLEKTLLDISPILQMNLEGYRIENIPHIKIKPYQTLIISRKVCKQSLDKDKDCSQRFKEFIDMQNPSKSFEQLAKQGHFSMKEIELYVNHLFKWQENVTIVNKLESSCIYVLNPKFKYNFQTLVQLGSKYKDKFKSQDQDIENIIAKFQFPITWQQLKDTNFLKHDGEIVHLLQNRIICECETYLYQLPNKVPGFSQYSKFEKYVNKPITIHEICHREDMKLQALIQLLNDSKSHIKYYYIIPK</sequence>
<dbReference type="PANTHER" id="PTHR13153">
    <property type="entry name" value="CGTHBA PROTEIN -14 GENE PROTEIN"/>
    <property type="match status" value="1"/>
</dbReference>
<dbReference type="InParanoid" id="I7MLZ9"/>
<keyword evidence="2" id="KW-1185">Reference proteome</keyword>
<dbReference type="AlphaFoldDB" id="I7MLZ9"/>
<dbReference type="GO" id="GO:0034198">
    <property type="term" value="P:cellular response to amino acid starvation"/>
    <property type="evidence" value="ECO:0007669"/>
    <property type="project" value="TreeGrafter"/>
</dbReference>
<organism evidence="1 2">
    <name type="scientific">Tetrahymena thermophila (strain SB210)</name>
    <dbReference type="NCBI Taxonomy" id="312017"/>
    <lineage>
        <taxon>Eukaryota</taxon>
        <taxon>Sar</taxon>
        <taxon>Alveolata</taxon>
        <taxon>Ciliophora</taxon>
        <taxon>Intramacronucleata</taxon>
        <taxon>Oligohymenophorea</taxon>
        <taxon>Hymenostomatida</taxon>
        <taxon>Tetrahymenina</taxon>
        <taxon>Tetrahymenidae</taxon>
        <taxon>Tetrahymena</taxon>
    </lineage>
</organism>
<gene>
    <name evidence="1" type="ORF">TTHERM_00474580</name>
</gene>
<dbReference type="GO" id="GO:0038202">
    <property type="term" value="P:TORC1 signaling"/>
    <property type="evidence" value="ECO:0007669"/>
    <property type="project" value="TreeGrafter"/>
</dbReference>
<evidence type="ECO:0000313" key="1">
    <source>
        <dbReference type="EMBL" id="EAS03697.2"/>
    </source>
</evidence>
<dbReference type="GO" id="GO:0010508">
    <property type="term" value="P:positive regulation of autophagy"/>
    <property type="evidence" value="ECO:0007669"/>
    <property type="project" value="TreeGrafter"/>
</dbReference>
<name>I7MLZ9_TETTS</name>
<dbReference type="InterPro" id="IPR005365">
    <property type="entry name" value="Npr3"/>
</dbReference>
<dbReference type="PANTHER" id="PTHR13153:SF5">
    <property type="entry name" value="GATOR COMPLEX PROTEIN NPRL3"/>
    <property type="match status" value="1"/>
</dbReference>
<dbReference type="GO" id="GO:1990130">
    <property type="term" value="C:GATOR1 complex"/>
    <property type="evidence" value="ECO:0007669"/>
    <property type="project" value="TreeGrafter"/>
</dbReference>
<dbReference type="GO" id="GO:1904262">
    <property type="term" value="P:negative regulation of TORC1 signaling"/>
    <property type="evidence" value="ECO:0007669"/>
    <property type="project" value="TreeGrafter"/>
</dbReference>
<evidence type="ECO:0000313" key="2">
    <source>
        <dbReference type="Proteomes" id="UP000009168"/>
    </source>
</evidence>